<feature type="region of interest" description="Disordered" evidence="1">
    <location>
        <begin position="183"/>
        <end position="241"/>
    </location>
</feature>
<feature type="compositionally biased region" description="Basic and acidic residues" evidence="1">
    <location>
        <begin position="613"/>
        <end position="624"/>
    </location>
</feature>
<dbReference type="InterPro" id="IPR016181">
    <property type="entry name" value="Acyl_CoA_acyltransferase"/>
</dbReference>
<dbReference type="Pfam" id="PF01424">
    <property type="entry name" value="R3H"/>
    <property type="match status" value="1"/>
</dbReference>
<evidence type="ECO:0000313" key="5">
    <source>
        <dbReference type="Proteomes" id="UP000626109"/>
    </source>
</evidence>
<dbReference type="EMBL" id="CAJNNW010036907">
    <property type="protein sequence ID" value="CAE8738223.1"/>
    <property type="molecule type" value="Genomic_DNA"/>
</dbReference>
<dbReference type="CDD" id="cd02325">
    <property type="entry name" value="R3H"/>
    <property type="match status" value="1"/>
</dbReference>
<protein>
    <submittedName>
        <fullName evidence="4">Uncharacterized protein</fullName>
    </submittedName>
</protein>
<accession>A0A813M1G9</accession>
<dbReference type="PANTHER" id="PTHR10925:SF5">
    <property type="entry name" value="RNA CYTIDINE ACETYLTRANSFERASE"/>
    <property type="match status" value="1"/>
</dbReference>
<feature type="compositionally biased region" description="Polar residues" evidence="1">
    <location>
        <begin position="213"/>
        <end position="239"/>
    </location>
</feature>
<dbReference type="PANTHER" id="PTHR10925">
    <property type="entry name" value="N-ACETYLTRANSFERASE 10"/>
    <property type="match status" value="1"/>
</dbReference>
<dbReference type="InterPro" id="IPR038321">
    <property type="entry name" value="TmcA_C_sf"/>
</dbReference>
<dbReference type="InterPro" id="IPR000182">
    <property type="entry name" value="GNAT_dom"/>
</dbReference>
<dbReference type="GO" id="GO:0051391">
    <property type="term" value="P:tRNA acetylation"/>
    <property type="evidence" value="ECO:0007669"/>
    <property type="project" value="TreeGrafter"/>
</dbReference>
<dbReference type="Proteomes" id="UP000626109">
    <property type="component" value="Unassembled WGS sequence"/>
</dbReference>
<dbReference type="SUPFAM" id="SSF82708">
    <property type="entry name" value="R3H domain"/>
    <property type="match status" value="1"/>
</dbReference>
<dbReference type="SUPFAM" id="SSF55729">
    <property type="entry name" value="Acyl-CoA N-acyltransferases (Nat)"/>
    <property type="match status" value="1"/>
</dbReference>
<name>A0A813M1G9_POLGL</name>
<dbReference type="InterPro" id="IPR001374">
    <property type="entry name" value="R3H_dom"/>
</dbReference>
<dbReference type="GO" id="GO:0000049">
    <property type="term" value="F:tRNA binding"/>
    <property type="evidence" value="ECO:0007669"/>
    <property type="project" value="TreeGrafter"/>
</dbReference>
<feature type="compositionally biased region" description="Low complexity" evidence="1">
    <location>
        <begin position="395"/>
        <end position="415"/>
    </location>
</feature>
<dbReference type="Gene3D" id="3.30.1370.50">
    <property type="entry name" value="R3H-like domain"/>
    <property type="match status" value="2"/>
</dbReference>
<dbReference type="Gene3D" id="1.20.120.890">
    <property type="entry name" value="tRNA(Met) cytidine acetyltransferase, tail domain"/>
    <property type="match status" value="1"/>
</dbReference>
<feature type="domain" description="R3H" evidence="2">
    <location>
        <begin position="1009"/>
        <end position="1075"/>
    </location>
</feature>
<feature type="compositionally biased region" description="Acidic residues" evidence="1">
    <location>
        <begin position="416"/>
        <end position="443"/>
    </location>
</feature>
<dbReference type="GO" id="GO:1990883">
    <property type="term" value="F:18S rRNA cytidine N-acetyltransferase activity"/>
    <property type="evidence" value="ECO:0007669"/>
    <property type="project" value="TreeGrafter"/>
</dbReference>
<feature type="region of interest" description="Disordered" evidence="1">
    <location>
        <begin position="389"/>
        <end position="454"/>
    </location>
</feature>
<feature type="compositionally biased region" description="Basic and acidic residues" evidence="1">
    <location>
        <begin position="648"/>
        <end position="671"/>
    </location>
</feature>
<dbReference type="GO" id="GO:1904812">
    <property type="term" value="P:rRNA acetylation involved in maturation of SSU-rRNA"/>
    <property type="evidence" value="ECO:0007669"/>
    <property type="project" value="TreeGrafter"/>
</dbReference>
<dbReference type="GO" id="GO:0051392">
    <property type="term" value="F:tRNA cytidine N4-acetyltransferase activity"/>
    <property type="evidence" value="ECO:0007669"/>
    <property type="project" value="TreeGrafter"/>
</dbReference>
<dbReference type="Pfam" id="PF13718">
    <property type="entry name" value="GNAT_acetyltr_2"/>
    <property type="match status" value="1"/>
</dbReference>
<gene>
    <name evidence="4" type="ORF">PGLA2088_LOCUS49100</name>
</gene>
<dbReference type="Gene3D" id="3.40.630.30">
    <property type="match status" value="1"/>
</dbReference>
<comment type="caution">
    <text evidence="4">The sequence shown here is derived from an EMBL/GenBank/DDBJ whole genome shotgun (WGS) entry which is preliminary data.</text>
</comment>
<sequence>METNLGGRVELPGAARRRLTFDEAGSADATARLSNLNRRTSEVKIWQEALSRWPAESAQEVQSGCGHENNNAGAYISSASQGIAALAMVLVDRCGSLERAFGIFDFNHKGKVTRTKWDTSLSLLRLNIPQLCGVPSRSIFKMMDSLDGPGKGEVKLQTWIRFFAQQLQGTEVESLLAEDRGSQAARHLAEHRSRSNHFKNTTGSDGYPKRSDSYTNSNRQLIDSSNTTLSTEAPSTSAPAQPDFQEVILPSGEQLTSPRGCLEMVSEEVRAADVGADCKEEKEELGLGVVPGDALAEDLLMELTHSVDLTKATMPGSEGSVGDVARSGDSPAPSPIQDICEQPFEHHQMDLDAGQLQAAGHWSDIAVLEEDVPHQGSNFEHLAQDIVNPDDDAQADGTSDDSSGSDGTESNGNESDQSENTESDIDDSNESDSDIDIDGEGDGDAAVSSTVGNTKAERAGIKAVSLLATPEQDAALEQELAEELHKFELRGIEALAYVLTAKLGSLKRAFKWFDSNRKGKFAQVVWNTGMALLHIDTEKLTGWKSSQIFSMIDRDPQDGLIGRKEWKVFFAAVEEGTLQDKLHDAVGDRGAAGQKRGGAAGRAATARAKARRTSREALKEKCGDVMDADAPARPRGSRPRGSRKKGNHKDSVVTDHESGEDHPNRQQDEEDFRAGVRRELLTLAPGEGLTYTGKRFKESRQQFCCGECDPDGVAEVVESDADGVAEVVEIDADGVAEVVESGNDSTELKQAAEVHQASVEVDGGSERKESMPDLGSEMEALGGASCISPDEIIDDDSSKVVQERADPGKRLPAWRRSAIVQEVAKELGFWSLPSAGLLSRNASAEHPGGISLESAGGLDVALAADLPGNCLMRATTQARISATPVEPNGILVCNLKLFAEATREQLGSIGPGDSLDFPTSLSDLPRLLVHVLAADLGLTTLSEGSGAQRRVVAYNLSAFAEELRRMLASLQPGESKSLPSSLSAAQRRLVHTMAVEMGIWVDVCGTSLKVFNLRDFAAQVRLELKQLESGSVHDFPVKLSEQERQIVHSIACELGLIAQTQGGRTSRRVSVANLRDFLAIARAQMESLLEPEDKHVFGPPLTQLQRQALIELASELGLHVGQTPGGNKMHRKGDSTTGGDDGQRNEKDENGEDLGADEKDREQDEDDSEEEATEEEDEELDSLIEEERSHGSLLSKVFDAYATGQQGGQRVFLRFSNLKEFAEDMKGVVPRSHSVFHKFVGILEFFFDDTLQLQADMGVRARLPVSPISLWNGSPERWQMTFCCEVDTRHDSRELETLEGNRAQLEWLKLRFQVFIQKGLAIYIFVFWRHMVRPSLHRQKPWKARQHRVRIGVRPESVSFEQLDAVHLVSRQGASLELERIFGLLRCSHYKTKPSDLQCFLECPGVRWYVLRYNGEVVGVTIVGIEDAISESKVAEAVYLRQRRAPGQLIAQILSTEAGFLEATSYRFVRVLRLCIHPAAQRRGLGALLLQETLRDLRELEGIDAMGACFGATPWLLRLWRQVGARLVWVAHGSEPSSGHHSATVLIPISPRSQSLLTRLQERLALQLPELLLGPLNHLDSSMLSCLLGSLPVPGGCPEDEDAPNPQDVADVRSFAWGARNLSCCRYALVRAALCALRPPRVELAARFEMEVMDLLQGRPTNDSLLRQAFRELPWARNRDQT</sequence>
<feature type="region of interest" description="Disordered" evidence="1">
    <location>
        <begin position="588"/>
        <end position="671"/>
    </location>
</feature>
<feature type="compositionally biased region" description="Basic and acidic residues" evidence="1">
    <location>
        <begin position="183"/>
        <end position="193"/>
    </location>
</feature>
<evidence type="ECO:0000259" key="3">
    <source>
        <dbReference type="PROSITE" id="PS51186"/>
    </source>
</evidence>
<dbReference type="InterPro" id="IPR011992">
    <property type="entry name" value="EF-hand-dom_pair"/>
</dbReference>
<dbReference type="PROSITE" id="PS51061">
    <property type="entry name" value="R3H"/>
    <property type="match status" value="2"/>
</dbReference>
<dbReference type="GO" id="GO:0002101">
    <property type="term" value="P:tRNA wobble cytosine modification"/>
    <property type="evidence" value="ECO:0007669"/>
    <property type="project" value="TreeGrafter"/>
</dbReference>
<evidence type="ECO:0000259" key="2">
    <source>
        <dbReference type="PROSITE" id="PS51061"/>
    </source>
</evidence>
<feature type="domain" description="N-acetyltransferase" evidence="3">
    <location>
        <begin position="1368"/>
        <end position="1548"/>
    </location>
</feature>
<feature type="compositionally biased region" description="Basic residues" evidence="1">
    <location>
        <begin position="635"/>
        <end position="647"/>
    </location>
</feature>
<organism evidence="4 5">
    <name type="scientific">Polarella glacialis</name>
    <name type="common">Dinoflagellate</name>
    <dbReference type="NCBI Taxonomy" id="89957"/>
    <lineage>
        <taxon>Eukaryota</taxon>
        <taxon>Sar</taxon>
        <taxon>Alveolata</taxon>
        <taxon>Dinophyceae</taxon>
        <taxon>Suessiales</taxon>
        <taxon>Suessiaceae</taxon>
        <taxon>Polarella</taxon>
    </lineage>
</organism>
<feature type="region of interest" description="Disordered" evidence="1">
    <location>
        <begin position="1120"/>
        <end position="1186"/>
    </location>
</feature>
<dbReference type="InterPro" id="IPR032672">
    <property type="entry name" value="TmcA/NAT10/Kre33"/>
</dbReference>
<feature type="region of interest" description="Disordered" evidence="1">
    <location>
        <begin position="312"/>
        <end position="338"/>
    </location>
</feature>
<reference evidence="4" key="1">
    <citation type="submission" date="2021-02" db="EMBL/GenBank/DDBJ databases">
        <authorList>
            <person name="Dougan E. K."/>
            <person name="Rhodes N."/>
            <person name="Thang M."/>
            <person name="Chan C."/>
        </authorList>
    </citation>
    <scope>NUCLEOTIDE SEQUENCE</scope>
</reference>
<proteinExistence type="predicted"/>
<dbReference type="CDD" id="cd04301">
    <property type="entry name" value="NAT_SF"/>
    <property type="match status" value="1"/>
</dbReference>
<evidence type="ECO:0000313" key="4">
    <source>
        <dbReference type="EMBL" id="CAE8738223.1"/>
    </source>
</evidence>
<dbReference type="SUPFAM" id="SSF47473">
    <property type="entry name" value="EF-hand"/>
    <property type="match status" value="1"/>
</dbReference>
<feature type="compositionally biased region" description="Acidic residues" evidence="1">
    <location>
        <begin position="1163"/>
        <end position="1184"/>
    </location>
</feature>
<dbReference type="InterPro" id="IPR036867">
    <property type="entry name" value="R3H_dom_sf"/>
</dbReference>
<dbReference type="PROSITE" id="PS51186">
    <property type="entry name" value="GNAT"/>
    <property type="match status" value="1"/>
</dbReference>
<evidence type="ECO:0000256" key="1">
    <source>
        <dbReference type="SAM" id="MobiDB-lite"/>
    </source>
</evidence>
<feature type="domain" description="R3H" evidence="2">
    <location>
        <begin position="885"/>
        <end position="957"/>
    </location>
</feature>